<organism evidence="2 3">
    <name type="scientific">Lophiotrema nucula</name>
    <dbReference type="NCBI Taxonomy" id="690887"/>
    <lineage>
        <taxon>Eukaryota</taxon>
        <taxon>Fungi</taxon>
        <taxon>Dikarya</taxon>
        <taxon>Ascomycota</taxon>
        <taxon>Pezizomycotina</taxon>
        <taxon>Dothideomycetes</taxon>
        <taxon>Pleosporomycetidae</taxon>
        <taxon>Pleosporales</taxon>
        <taxon>Lophiotremataceae</taxon>
        <taxon>Lophiotrema</taxon>
    </lineage>
</organism>
<accession>A0A6A5ZNV7</accession>
<keyword evidence="3" id="KW-1185">Reference proteome</keyword>
<name>A0A6A5ZNV7_9PLEO</name>
<sequence length="267" mass="27866">MDPAQQRATLFAKLDSLIPPSTRTPLQHGLIMASNNASNIPSTPPEIQSPPAYHMVVDPNAPIPNMNNPYHPLDDMDDGLNFDEVDEEAEESSEDDEGTELTINAQTDIIGHGNIIGFEPMDAKKVALLVWELMGKPQPGAEGAQPTVYAAGNADRAVLNVPGQNMRITINCGTTVRGNKNILGPGLAELARTMAIARSRQAGNAPPQTPAQAEGAPSPQQATQGASPPASGSTSGVEGAGSGGLKRKAEDEEVEGAPEAKKAELSP</sequence>
<dbReference type="OrthoDB" id="3942467at2759"/>
<reference evidence="2" key="1">
    <citation type="journal article" date="2020" name="Stud. Mycol.">
        <title>101 Dothideomycetes genomes: a test case for predicting lifestyles and emergence of pathogens.</title>
        <authorList>
            <person name="Haridas S."/>
            <person name="Albert R."/>
            <person name="Binder M."/>
            <person name="Bloem J."/>
            <person name="Labutti K."/>
            <person name="Salamov A."/>
            <person name="Andreopoulos B."/>
            <person name="Baker S."/>
            <person name="Barry K."/>
            <person name="Bills G."/>
            <person name="Bluhm B."/>
            <person name="Cannon C."/>
            <person name="Castanera R."/>
            <person name="Culley D."/>
            <person name="Daum C."/>
            <person name="Ezra D."/>
            <person name="Gonzalez J."/>
            <person name="Henrissat B."/>
            <person name="Kuo A."/>
            <person name="Liang C."/>
            <person name="Lipzen A."/>
            <person name="Lutzoni F."/>
            <person name="Magnuson J."/>
            <person name="Mondo S."/>
            <person name="Nolan M."/>
            <person name="Ohm R."/>
            <person name="Pangilinan J."/>
            <person name="Park H.-J."/>
            <person name="Ramirez L."/>
            <person name="Alfaro M."/>
            <person name="Sun H."/>
            <person name="Tritt A."/>
            <person name="Yoshinaga Y."/>
            <person name="Zwiers L.-H."/>
            <person name="Turgeon B."/>
            <person name="Goodwin S."/>
            <person name="Spatafora J."/>
            <person name="Crous P."/>
            <person name="Grigoriev I."/>
        </authorList>
    </citation>
    <scope>NUCLEOTIDE SEQUENCE</scope>
    <source>
        <strain evidence="2">CBS 627.86</strain>
    </source>
</reference>
<proteinExistence type="predicted"/>
<gene>
    <name evidence="2" type="ORF">BDV96DRAFT_595280</name>
</gene>
<dbReference type="Proteomes" id="UP000799770">
    <property type="component" value="Unassembled WGS sequence"/>
</dbReference>
<dbReference type="AlphaFoldDB" id="A0A6A5ZNV7"/>
<feature type="region of interest" description="Disordered" evidence="1">
    <location>
        <begin position="200"/>
        <end position="267"/>
    </location>
</feature>
<evidence type="ECO:0000313" key="2">
    <source>
        <dbReference type="EMBL" id="KAF2120875.1"/>
    </source>
</evidence>
<feature type="compositionally biased region" description="Low complexity" evidence="1">
    <location>
        <begin position="225"/>
        <end position="236"/>
    </location>
</feature>
<evidence type="ECO:0000256" key="1">
    <source>
        <dbReference type="SAM" id="MobiDB-lite"/>
    </source>
</evidence>
<protein>
    <submittedName>
        <fullName evidence="2">Uncharacterized protein</fullName>
    </submittedName>
</protein>
<evidence type="ECO:0000313" key="3">
    <source>
        <dbReference type="Proteomes" id="UP000799770"/>
    </source>
</evidence>
<feature type="compositionally biased region" description="Basic and acidic residues" evidence="1">
    <location>
        <begin position="258"/>
        <end position="267"/>
    </location>
</feature>
<dbReference type="EMBL" id="ML977313">
    <property type="protein sequence ID" value="KAF2120875.1"/>
    <property type="molecule type" value="Genomic_DNA"/>
</dbReference>